<evidence type="ECO:0008006" key="3">
    <source>
        <dbReference type="Google" id="ProtNLM"/>
    </source>
</evidence>
<dbReference type="OrthoDB" id="268428at2759"/>
<dbReference type="EMBL" id="CAJPDS010000007">
    <property type="protein sequence ID" value="CAF9909271.1"/>
    <property type="molecule type" value="Genomic_DNA"/>
</dbReference>
<accession>A0A8H3EMA5</accession>
<gene>
    <name evidence="1" type="ORF">HETSPECPRED_008905</name>
</gene>
<name>A0A8H3EMA5_9LECA</name>
<reference evidence="1" key="1">
    <citation type="submission" date="2021-03" db="EMBL/GenBank/DDBJ databases">
        <authorList>
            <person name="Tagirdzhanova G."/>
        </authorList>
    </citation>
    <scope>NUCLEOTIDE SEQUENCE</scope>
</reference>
<dbReference type="Proteomes" id="UP000664521">
    <property type="component" value="Unassembled WGS sequence"/>
</dbReference>
<sequence>MIVITDAGNARFKVIQFDLSSRRNPRQAPIVLREELFLVTKQVLTDSSPVLRKRFESHPSSDVASPALRTEEDSISSMEIWLRVLHKTVIPDTYKVAIYEMWYLAAASENYQFDIKRLKTWFEEWYIQQKVDPYSFRQLLFPCWTFDHARGFLNATREAVYDSVGYIKEESPVKYSLPRFHLPYVVIQNLVSAKKSLRDNLEAALWEPIAQLLRAKCSCKVDTQYGYIHALEGTGGWPFHHLWPRASVTDILNRLSRFSYQAAPNACKRCRKNYEAIVESAVRTARCDFDGLCLDCMERSKPRPETDAEDYLKDNMPTVDDWSRPCRVQHGEPTWYHSFMGQREYRNVLLKNLRGRYPSRMR</sequence>
<organism evidence="1 2">
    <name type="scientific">Heterodermia speciosa</name>
    <dbReference type="NCBI Taxonomy" id="116794"/>
    <lineage>
        <taxon>Eukaryota</taxon>
        <taxon>Fungi</taxon>
        <taxon>Dikarya</taxon>
        <taxon>Ascomycota</taxon>
        <taxon>Pezizomycotina</taxon>
        <taxon>Lecanoromycetes</taxon>
        <taxon>OSLEUM clade</taxon>
        <taxon>Lecanoromycetidae</taxon>
        <taxon>Caliciales</taxon>
        <taxon>Physciaceae</taxon>
        <taxon>Heterodermia</taxon>
    </lineage>
</organism>
<comment type="caution">
    <text evidence="1">The sequence shown here is derived from an EMBL/GenBank/DDBJ whole genome shotgun (WGS) entry which is preliminary data.</text>
</comment>
<evidence type="ECO:0000313" key="2">
    <source>
        <dbReference type="Proteomes" id="UP000664521"/>
    </source>
</evidence>
<protein>
    <recommendedName>
        <fullName evidence="3">BTB domain-containing protein</fullName>
    </recommendedName>
</protein>
<evidence type="ECO:0000313" key="1">
    <source>
        <dbReference type="EMBL" id="CAF9909271.1"/>
    </source>
</evidence>
<keyword evidence="2" id="KW-1185">Reference proteome</keyword>
<dbReference type="AlphaFoldDB" id="A0A8H3EMA5"/>
<proteinExistence type="predicted"/>